<evidence type="ECO:0000313" key="2">
    <source>
        <dbReference type="Proteomes" id="UP001162483"/>
    </source>
</evidence>
<proteinExistence type="predicted"/>
<gene>
    <name evidence="1" type="ORF">SPARVUS_LOCUS15575730</name>
</gene>
<dbReference type="EMBL" id="CATNWA010020289">
    <property type="protein sequence ID" value="CAI9617617.1"/>
    <property type="molecule type" value="Genomic_DNA"/>
</dbReference>
<feature type="non-terminal residue" evidence="1">
    <location>
        <position position="62"/>
    </location>
</feature>
<evidence type="ECO:0000313" key="1">
    <source>
        <dbReference type="EMBL" id="CAI9617617.1"/>
    </source>
</evidence>
<reference evidence="1" key="1">
    <citation type="submission" date="2023-05" db="EMBL/GenBank/DDBJ databases">
        <authorList>
            <person name="Stuckert A."/>
        </authorList>
    </citation>
    <scope>NUCLEOTIDE SEQUENCE</scope>
</reference>
<name>A0ABN9HAE7_9NEOB</name>
<accession>A0ABN9HAE7</accession>
<sequence>MLKRTVCRCHQLSAESTAKDLQTSFSVKLLRHQHTKKFWTISQLCGNSLGIAPSCSNMTAHQ</sequence>
<comment type="caution">
    <text evidence="1">The sequence shown here is derived from an EMBL/GenBank/DDBJ whole genome shotgun (WGS) entry which is preliminary data.</text>
</comment>
<protein>
    <submittedName>
        <fullName evidence="1">Uncharacterized protein</fullName>
    </submittedName>
</protein>
<dbReference type="Proteomes" id="UP001162483">
    <property type="component" value="Unassembled WGS sequence"/>
</dbReference>
<organism evidence="1 2">
    <name type="scientific">Staurois parvus</name>
    <dbReference type="NCBI Taxonomy" id="386267"/>
    <lineage>
        <taxon>Eukaryota</taxon>
        <taxon>Metazoa</taxon>
        <taxon>Chordata</taxon>
        <taxon>Craniata</taxon>
        <taxon>Vertebrata</taxon>
        <taxon>Euteleostomi</taxon>
        <taxon>Amphibia</taxon>
        <taxon>Batrachia</taxon>
        <taxon>Anura</taxon>
        <taxon>Neobatrachia</taxon>
        <taxon>Ranoidea</taxon>
        <taxon>Ranidae</taxon>
        <taxon>Staurois</taxon>
    </lineage>
</organism>
<keyword evidence="2" id="KW-1185">Reference proteome</keyword>